<dbReference type="GO" id="GO:1902369">
    <property type="term" value="P:negative regulation of RNA catabolic process"/>
    <property type="evidence" value="ECO:0007669"/>
    <property type="project" value="TreeGrafter"/>
</dbReference>
<evidence type="ECO:0000256" key="1">
    <source>
        <dbReference type="ARBA" id="ARBA00004123"/>
    </source>
</evidence>
<dbReference type="PANTHER" id="PTHR13471">
    <property type="entry name" value="TETRATRICOPEPTIDE-LIKE HELICAL"/>
    <property type="match status" value="1"/>
</dbReference>
<sequence length="1438" mass="163030">MNQRSIVDLLTIRRLGFRAPHTQNKTSLFIRMVELFIYGIITILLSIEAANTEKGRESKSVKRPSSPKKHKLEKNQKVTSTAVFLEDIPGLDINNAYRIDRSCNREIYKHGCIYEKHVSQFKQKSKTRILGFKDLYLYDLLGCEIKRKRGVTKKSRYFSKSSRAIIQSPSTVIKSSDKSGMSTDLIRFPDELSTCTSTTGIRNNDILNLCEELNRRVYDRPGDLISWFNLIDIQDKGASFLHITSTGFEQKQLCSDFKFSKSDRLIILKKQLSMADRALTANPGNLTLKLFIIKTNELVAELEAHGASKSSSNKEVCQADQINRDWAQLVFTYPQLVPMWRGYTAHLMGRNSSLTTINQGVGNGVFSRIDGVYKRGLSTLSGIISGRILSHRPQPDTVERTIDYLADYCHWLAQAGHSERALAVWQAVIEFNCFRPTEIEQSSFEQRILEMELFWSSGMPRFGQPGSQHWNGWFKTRNKRQDKSRLKESKLSKSHKRNQIISPIISEITSDMSVEELHSKWTSVAGKLTAIASTCEDALISCSGEGIPDESYENTGPDVVPSILSSEVAADQWVRRGSIPSLAGHGSFGKSRAILYRRGKAWVGLERAREAVGWLPSDVLNAQDQKDIEDEDPERLVLFDDIKPCLIDLWKFEERSTADTPQSRARRALFQQRLFLLCLEFLGAYDRDIAKSHHFPMDIRLVHDLASVGSIQRQGLTPCPSQSWMSSNLDTTHNRANNNDSNNKGRLNTPSQLANEHQDVWAQAHRCFIDAALTQMNEIPSWWPTELKENWRTTLSKLRFTLASERLSNAIQTHLVNVKTAISIWRSCGRTIISEGKNQKDLNLWRSYAKGFWQISHDLLVTATCQDAAIPIQESRRIFDSALSMYPIPEDFGPSIDDMDKLVEFHQTVYTPRLKLLQDYIDLELDVCPGSGSCQKGFNEENRVLYLLTYIAIGGVYHSYEQQSTSEILPSIIVKTNYRFGKRIEAIWTTLVGLPEDLTTQINNYQEFLDGLLGTVPILCYLNLMFDLLTTDEKALDSSLASLLPILGRIDRLCSKFLSINLDESYPLGSKSSSRWSENNNLSDDNNDLIPAPLQNRICTNKFINLTIGGLSAFCALRQRNRRPLLNHLFQLIIKHNKYHSSDILMDLMFPSQLSYLLPSRISLDQRKLPLSLMNASSCHGLLPPLFLASLIHQLNHLRQNVAKLASQSIIQQALNSISRSNIRQNQQQNINFLEGSIGAEVNSFIGHQLELCSACLPNVLDLFILSLELERWTSLIAGVTCDYGDGRNSVSDQRVRNAFEKAVQISPFLTSFISSEGNLIHVALGANTPSFWSAHLRLVIWRAYMAFGWMAGPPHTSNTSTTTITNNLDPRQRRQAVKAVFYRAVEDVPWAKALYTDLVRYCPEDVEEVVDLLSERELRLRTPLEEVDLLLTARPHE</sequence>
<dbReference type="GO" id="GO:0071013">
    <property type="term" value="C:catalytic step 2 spliceosome"/>
    <property type="evidence" value="ECO:0007669"/>
    <property type="project" value="TreeGrafter"/>
</dbReference>
<keyword evidence="5" id="KW-0472">Membrane</keyword>
<dbReference type="Proteomes" id="UP000050791">
    <property type="component" value="Unassembled WGS sequence"/>
</dbReference>
<evidence type="ECO:0000256" key="2">
    <source>
        <dbReference type="ARBA" id="ARBA00009265"/>
    </source>
</evidence>
<keyword evidence="5" id="KW-0812">Transmembrane</keyword>
<dbReference type="WBParaSite" id="SMTH1_13910.3">
    <property type="protein sequence ID" value="SMTH1_13910.3"/>
    <property type="gene ID" value="SMTH1_13910"/>
</dbReference>
<evidence type="ECO:0000256" key="3">
    <source>
        <dbReference type="ARBA" id="ARBA00023242"/>
    </source>
</evidence>
<keyword evidence="5" id="KW-1133">Transmembrane helix</keyword>
<proteinExistence type="inferred from homology"/>
<dbReference type="GO" id="GO:0031048">
    <property type="term" value="P:regulatory ncRNA-mediated heterochromatin formation"/>
    <property type="evidence" value="ECO:0007669"/>
    <property type="project" value="TreeGrafter"/>
</dbReference>
<feature type="region of interest" description="Disordered" evidence="4">
    <location>
        <begin position="55"/>
        <end position="74"/>
    </location>
</feature>
<organism evidence="6 7">
    <name type="scientific">Schistosoma mattheei</name>
    <dbReference type="NCBI Taxonomy" id="31246"/>
    <lineage>
        <taxon>Eukaryota</taxon>
        <taxon>Metazoa</taxon>
        <taxon>Spiralia</taxon>
        <taxon>Lophotrochozoa</taxon>
        <taxon>Platyhelminthes</taxon>
        <taxon>Trematoda</taxon>
        <taxon>Digenea</taxon>
        <taxon>Strigeidida</taxon>
        <taxon>Schistosomatoidea</taxon>
        <taxon>Schistosomatidae</taxon>
        <taxon>Schistosoma</taxon>
    </lineage>
</organism>
<accession>A0AA85AVH7</accession>
<keyword evidence="3" id="KW-0539">Nucleus</keyword>
<evidence type="ECO:0000313" key="6">
    <source>
        <dbReference type="Proteomes" id="UP000050791"/>
    </source>
</evidence>
<evidence type="ECO:0000256" key="5">
    <source>
        <dbReference type="SAM" id="Phobius"/>
    </source>
</evidence>
<dbReference type="Pfam" id="PF08424">
    <property type="entry name" value="NRDE-2"/>
    <property type="match status" value="1"/>
</dbReference>
<comment type="similarity">
    <text evidence="2">Belongs to the NRDE2 family.</text>
</comment>
<protein>
    <submittedName>
        <fullName evidence="7">Uncharacterized protein</fullName>
    </submittedName>
</protein>
<evidence type="ECO:0000313" key="7">
    <source>
        <dbReference type="WBParaSite" id="SMTH1_13910.3"/>
    </source>
</evidence>
<reference evidence="7" key="1">
    <citation type="submission" date="2023-11" db="UniProtKB">
        <authorList>
            <consortium name="WormBaseParasite"/>
        </authorList>
    </citation>
    <scope>IDENTIFICATION</scope>
</reference>
<feature type="compositionally biased region" description="Basic residues" evidence="4">
    <location>
        <begin position="61"/>
        <end position="72"/>
    </location>
</feature>
<feature type="region of interest" description="Disordered" evidence="4">
    <location>
        <begin position="717"/>
        <end position="747"/>
    </location>
</feature>
<evidence type="ECO:0000256" key="4">
    <source>
        <dbReference type="SAM" id="MobiDB-lite"/>
    </source>
</evidence>
<feature type="transmembrane region" description="Helical" evidence="5">
    <location>
        <begin position="28"/>
        <end position="47"/>
    </location>
</feature>
<dbReference type="InterPro" id="IPR013633">
    <property type="entry name" value="NRDE-2"/>
</dbReference>
<comment type="subcellular location">
    <subcellularLocation>
        <location evidence="1">Nucleus</location>
    </subcellularLocation>
</comment>
<name>A0AA85AVH7_9TREM</name>
<dbReference type="PANTHER" id="PTHR13471:SF0">
    <property type="entry name" value="NUCLEAR EXOSOME REGULATOR NRDE2"/>
    <property type="match status" value="1"/>
</dbReference>